<reference evidence="5 6" key="1">
    <citation type="submission" date="2023-03" db="EMBL/GenBank/DDBJ databases">
        <title>Genome insight into feeding habits of ladybird beetles.</title>
        <authorList>
            <person name="Li H.-S."/>
            <person name="Huang Y.-H."/>
            <person name="Pang H."/>
        </authorList>
    </citation>
    <scope>NUCLEOTIDE SEQUENCE [LARGE SCALE GENOMIC DNA]</scope>
    <source>
        <strain evidence="5">SYSU_2023b</strain>
        <tissue evidence="5">Whole body</tissue>
    </source>
</reference>
<dbReference type="EMBL" id="JARQZJ010000067">
    <property type="protein sequence ID" value="KAK9880976.1"/>
    <property type="molecule type" value="Genomic_DNA"/>
</dbReference>
<organism evidence="5 6">
    <name type="scientific">Henosepilachna vigintioctopunctata</name>
    <dbReference type="NCBI Taxonomy" id="420089"/>
    <lineage>
        <taxon>Eukaryota</taxon>
        <taxon>Metazoa</taxon>
        <taxon>Ecdysozoa</taxon>
        <taxon>Arthropoda</taxon>
        <taxon>Hexapoda</taxon>
        <taxon>Insecta</taxon>
        <taxon>Pterygota</taxon>
        <taxon>Neoptera</taxon>
        <taxon>Endopterygota</taxon>
        <taxon>Coleoptera</taxon>
        <taxon>Polyphaga</taxon>
        <taxon>Cucujiformia</taxon>
        <taxon>Coccinelloidea</taxon>
        <taxon>Coccinellidae</taxon>
        <taxon>Epilachninae</taxon>
        <taxon>Epilachnini</taxon>
        <taxon>Henosepilachna</taxon>
    </lineage>
</organism>
<evidence type="ECO:0000256" key="2">
    <source>
        <dbReference type="ARBA" id="ARBA00020243"/>
    </source>
</evidence>
<dbReference type="InterPro" id="IPR031165">
    <property type="entry name" value="GNAT_YJDJ"/>
</dbReference>
<gene>
    <name evidence="5" type="ORF">WA026_014328</name>
</gene>
<proteinExistence type="inferred from homology"/>
<dbReference type="PANTHER" id="PTHR31435:SF9">
    <property type="entry name" value="PROTEIN NATD1"/>
    <property type="match status" value="1"/>
</dbReference>
<dbReference type="Pfam" id="PF14542">
    <property type="entry name" value="Acetyltransf_CG"/>
    <property type="match status" value="1"/>
</dbReference>
<feature type="domain" description="N-acetyltransferase" evidence="4">
    <location>
        <begin position="20"/>
        <end position="108"/>
    </location>
</feature>
<dbReference type="InterPro" id="IPR045057">
    <property type="entry name" value="Gcn5-rel_NAT"/>
</dbReference>
<dbReference type="InterPro" id="IPR016181">
    <property type="entry name" value="Acyl_CoA_acyltransferase"/>
</dbReference>
<name>A0AAW1UBG8_9CUCU</name>
<comment type="caution">
    <text evidence="5">The sequence shown here is derived from an EMBL/GenBank/DDBJ whole genome shotgun (WGS) entry which is preliminary data.</text>
</comment>
<dbReference type="SUPFAM" id="SSF55729">
    <property type="entry name" value="Acyl-CoA N-acyltransferases (Nat)"/>
    <property type="match status" value="1"/>
</dbReference>
<evidence type="ECO:0000256" key="3">
    <source>
        <dbReference type="ARBA" id="ARBA00031876"/>
    </source>
</evidence>
<comment type="similarity">
    <text evidence="1">Belongs to the NATD1 family.</text>
</comment>
<evidence type="ECO:0000313" key="5">
    <source>
        <dbReference type="EMBL" id="KAK9880976.1"/>
    </source>
</evidence>
<dbReference type="PROSITE" id="PS51729">
    <property type="entry name" value="GNAT_YJDJ"/>
    <property type="match status" value="1"/>
</dbReference>
<keyword evidence="6" id="KW-1185">Reference proteome</keyword>
<dbReference type="AlphaFoldDB" id="A0AAW1UBG8"/>
<dbReference type="Gene3D" id="3.40.630.30">
    <property type="match status" value="1"/>
</dbReference>
<evidence type="ECO:0000256" key="1">
    <source>
        <dbReference type="ARBA" id="ARBA00006233"/>
    </source>
</evidence>
<evidence type="ECO:0000259" key="4">
    <source>
        <dbReference type="PROSITE" id="PS51729"/>
    </source>
</evidence>
<evidence type="ECO:0000313" key="6">
    <source>
        <dbReference type="Proteomes" id="UP001431783"/>
    </source>
</evidence>
<sequence>MSTTFGSCIDQVINNLKNGNICNTGSSFKIKLNESQYAEVLYEKKGHIYDLQHTSIPEDYQGKGLGSIVAERVFHHLIDADKDVKIKLTCEYLQHYQNKNKNKYDLYITQ</sequence>
<dbReference type="Proteomes" id="UP001431783">
    <property type="component" value="Unassembled WGS sequence"/>
</dbReference>
<dbReference type="PANTHER" id="PTHR31435">
    <property type="entry name" value="PROTEIN NATD1"/>
    <property type="match status" value="1"/>
</dbReference>
<protein>
    <recommendedName>
        <fullName evidence="2">Protein NATD1</fullName>
    </recommendedName>
    <alternativeName>
        <fullName evidence="3">N-acetyltransferase domain-containing protein 1</fullName>
    </alternativeName>
</protein>
<accession>A0AAW1UBG8</accession>